<dbReference type="GO" id="GO:0042956">
    <property type="term" value="P:maltodextrin transmembrane transport"/>
    <property type="evidence" value="ECO:0007669"/>
    <property type="project" value="TreeGrafter"/>
</dbReference>
<name>A0A7W9US32_9ACTN</name>
<comment type="caution">
    <text evidence="4">The sequence shown here is derived from an EMBL/GenBank/DDBJ whole genome shotgun (WGS) entry which is preliminary data.</text>
</comment>
<dbReference type="Proteomes" id="UP000585836">
    <property type="component" value="Unassembled WGS sequence"/>
</dbReference>
<gene>
    <name evidence="4" type="ORF">FHS34_003653</name>
</gene>
<keyword evidence="4" id="KW-0762">Sugar transport</keyword>
<organism evidence="4 5">
    <name type="scientific">Streptomyces echinatus</name>
    <dbReference type="NCBI Taxonomy" id="67293"/>
    <lineage>
        <taxon>Bacteria</taxon>
        <taxon>Bacillati</taxon>
        <taxon>Actinomycetota</taxon>
        <taxon>Actinomycetes</taxon>
        <taxon>Kitasatosporales</taxon>
        <taxon>Streptomycetaceae</taxon>
        <taxon>Streptomyces</taxon>
    </lineage>
</organism>
<evidence type="ECO:0000313" key="5">
    <source>
        <dbReference type="Proteomes" id="UP000585836"/>
    </source>
</evidence>
<keyword evidence="3" id="KW-0732">Signal</keyword>
<evidence type="ECO:0000313" key="4">
    <source>
        <dbReference type="EMBL" id="MBB5928184.1"/>
    </source>
</evidence>
<sequence length="455" mass="48724">MTPVRRTGGPRPATRPPGLSRRHFALALPSALLASGCAAPHQGTGRPGDPIVLTLLSHYASGELKAALQGPVDEWNATHDRVKVRTTAVEFTDLLTTFMVRQAAGQGADILHPYCLWNGQLVRAGVLRPAPAEHAEEIRRGYREAAVGAASVGGRVYGYPTEVQTYALYYNKRLLREAGADGPPGTWRELEETAHRTARRDRYGNTLVQGLGLSTYDDSTTVGQTLALLNAAGGRFVSADGRTTAVDSAAGRAVFDLEHRLVTEGASTPGVNVYQAFPSGQVAMVVSAGWWTGSLKSLMGAGYRDVGVAPVPVRKAGDRHATLCTGFMLGVNTASRFPREAWEFLRWLNTGKAGVKGAARGATATRMSALQVSVGSLTGRADDMRALLGTGGDPNQRPFLDALAYAVPEPNVPGAQQAKSLLRKNIEALWTGQQSVDETLRTTRRQVDQEMARSW</sequence>
<dbReference type="RefSeq" id="WP_225817522.1">
    <property type="nucleotide sequence ID" value="NZ_BAAAWF010000106.1"/>
</dbReference>
<keyword evidence="2" id="KW-0813">Transport</keyword>
<evidence type="ECO:0000256" key="3">
    <source>
        <dbReference type="ARBA" id="ARBA00022729"/>
    </source>
</evidence>
<dbReference type="AlphaFoldDB" id="A0A7W9US32"/>
<dbReference type="GO" id="GO:0015768">
    <property type="term" value="P:maltose transport"/>
    <property type="evidence" value="ECO:0007669"/>
    <property type="project" value="TreeGrafter"/>
</dbReference>
<keyword evidence="5" id="KW-1185">Reference proteome</keyword>
<dbReference type="Pfam" id="PF01547">
    <property type="entry name" value="SBP_bac_1"/>
    <property type="match status" value="1"/>
</dbReference>
<reference evidence="4 5" key="1">
    <citation type="submission" date="2020-08" db="EMBL/GenBank/DDBJ databases">
        <title>Genomic Encyclopedia of Type Strains, Phase III (KMG-III): the genomes of soil and plant-associated and newly described type strains.</title>
        <authorList>
            <person name="Whitman W."/>
        </authorList>
    </citation>
    <scope>NUCLEOTIDE SEQUENCE [LARGE SCALE GENOMIC DNA]</scope>
    <source>
        <strain evidence="4 5">CECT 3313</strain>
    </source>
</reference>
<dbReference type="EMBL" id="JACHJK010000006">
    <property type="protein sequence ID" value="MBB5928184.1"/>
    <property type="molecule type" value="Genomic_DNA"/>
</dbReference>
<proteinExistence type="inferred from homology"/>
<dbReference type="SUPFAM" id="SSF53850">
    <property type="entry name" value="Periplasmic binding protein-like II"/>
    <property type="match status" value="1"/>
</dbReference>
<evidence type="ECO:0000256" key="1">
    <source>
        <dbReference type="ARBA" id="ARBA00008520"/>
    </source>
</evidence>
<dbReference type="GO" id="GO:0055052">
    <property type="term" value="C:ATP-binding cassette (ABC) transporter complex, substrate-binding subunit-containing"/>
    <property type="evidence" value="ECO:0007669"/>
    <property type="project" value="TreeGrafter"/>
</dbReference>
<dbReference type="Gene3D" id="3.40.190.10">
    <property type="entry name" value="Periplasmic binding protein-like II"/>
    <property type="match status" value="2"/>
</dbReference>
<comment type="similarity">
    <text evidence="1">Belongs to the bacterial solute-binding protein 1 family.</text>
</comment>
<dbReference type="GO" id="GO:1901982">
    <property type="term" value="F:maltose binding"/>
    <property type="evidence" value="ECO:0007669"/>
    <property type="project" value="TreeGrafter"/>
</dbReference>
<protein>
    <submittedName>
        <fullName evidence="4">Multiple sugar transport system substrate-binding protein</fullName>
    </submittedName>
</protein>
<accession>A0A7W9US32</accession>
<dbReference type="CDD" id="cd14748">
    <property type="entry name" value="PBP2_UgpB"/>
    <property type="match status" value="1"/>
</dbReference>
<dbReference type="PANTHER" id="PTHR30061:SF50">
    <property type="entry name" value="MALTOSE_MALTODEXTRIN-BINDING PERIPLASMIC PROTEIN"/>
    <property type="match status" value="1"/>
</dbReference>
<evidence type="ECO:0000256" key="2">
    <source>
        <dbReference type="ARBA" id="ARBA00022448"/>
    </source>
</evidence>
<dbReference type="PANTHER" id="PTHR30061">
    <property type="entry name" value="MALTOSE-BINDING PERIPLASMIC PROTEIN"/>
    <property type="match status" value="1"/>
</dbReference>
<dbReference type="InterPro" id="IPR006059">
    <property type="entry name" value="SBP"/>
</dbReference>